<dbReference type="PANTHER" id="PTHR12302:SF3">
    <property type="entry name" value="SERINE_THREONINE-PROTEIN KINASE 31"/>
    <property type="match status" value="1"/>
</dbReference>
<reference evidence="6 7" key="1">
    <citation type="submission" date="2018-06" db="EMBL/GenBank/DDBJ databases">
        <authorList>
            <consortium name="Pathogen Informatics"/>
            <person name="Doyle S."/>
        </authorList>
    </citation>
    <scope>NUCLEOTIDE SEQUENCE [LARGE SCALE GENOMIC DNA]</scope>
    <source>
        <strain evidence="6 7">NCTC12229</strain>
    </source>
</reference>
<evidence type="ECO:0000256" key="2">
    <source>
        <dbReference type="ARBA" id="ARBA00022759"/>
    </source>
</evidence>
<dbReference type="InterPro" id="IPR035437">
    <property type="entry name" value="SNase_OB-fold_sf"/>
</dbReference>
<dbReference type="RefSeq" id="WP_115133579.1">
    <property type="nucleotide sequence ID" value="NZ_UGRS01000001.1"/>
</dbReference>
<proteinExistence type="predicted"/>
<dbReference type="InterPro" id="IPR008613">
    <property type="entry name" value="Excalibur_Ca-bd_domain"/>
</dbReference>
<dbReference type="SMART" id="SM00318">
    <property type="entry name" value="SNc"/>
    <property type="match status" value="1"/>
</dbReference>
<keyword evidence="3 6" id="KW-0378">Hydrolase</keyword>
<dbReference type="CDD" id="cd00175">
    <property type="entry name" value="SNc"/>
    <property type="match status" value="1"/>
</dbReference>
<dbReference type="Proteomes" id="UP000254055">
    <property type="component" value="Unassembled WGS sequence"/>
</dbReference>
<dbReference type="Gene3D" id="2.40.50.90">
    <property type="match status" value="1"/>
</dbReference>
<dbReference type="EMBL" id="UGRS01000001">
    <property type="protein sequence ID" value="SUA36320.1"/>
    <property type="molecule type" value="Genomic_DNA"/>
</dbReference>
<evidence type="ECO:0000259" key="5">
    <source>
        <dbReference type="PROSITE" id="PS50830"/>
    </source>
</evidence>
<dbReference type="InterPro" id="IPR002071">
    <property type="entry name" value="Thermonucl_AS"/>
</dbReference>
<gene>
    <name evidence="6" type="primary">nuc</name>
    <name evidence="6" type="ORF">NCTC12229_00735</name>
</gene>
<dbReference type="PROSITE" id="PS01123">
    <property type="entry name" value="TNASE_1"/>
    <property type="match status" value="1"/>
</dbReference>
<feature type="chain" id="PRO_5016962804" evidence="4">
    <location>
        <begin position="19"/>
        <end position="215"/>
    </location>
</feature>
<dbReference type="Pfam" id="PF05901">
    <property type="entry name" value="Excalibur"/>
    <property type="match status" value="1"/>
</dbReference>
<evidence type="ECO:0000313" key="6">
    <source>
        <dbReference type="EMBL" id="SUA36320.1"/>
    </source>
</evidence>
<dbReference type="PANTHER" id="PTHR12302">
    <property type="entry name" value="EBNA2 BINDING PROTEIN P100"/>
    <property type="match status" value="1"/>
</dbReference>
<evidence type="ECO:0000256" key="4">
    <source>
        <dbReference type="SAM" id="SignalP"/>
    </source>
</evidence>
<dbReference type="OrthoDB" id="9805504at2"/>
<dbReference type="GO" id="GO:0003676">
    <property type="term" value="F:nucleic acid binding"/>
    <property type="evidence" value="ECO:0007669"/>
    <property type="project" value="InterPro"/>
</dbReference>
<protein>
    <submittedName>
        <fullName evidence="6">Nuclease</fullName>
        <ecNumber evidence="6">3.1.31.1</ecNumber>
    </submittedName>
</protein>
<dbReference type="GO" id="GO:1990599">
    <property type="term" value="F:3' overhang single-stranded DNA endodeoxyribonuclease activity"/>
    <property type="evidence" value="ECO:0007669"/>
    <property type="project" value="UniProtKB-EC"/>
</dbReference>
<name>A0A378WFY0_9NEIS</name>
<accession>A0A378WFY0</accession>
<dbReference type="PROSITE" id="PS50830">
    <property type="entry name" value="TNASE_3"/>
    <property type="match status" value="1"/>
</dbReference>
<sequence length="215" mass="23818">MKKILTVLIALYSGQALAQNISCTVVGIADGDTLTCLTASKQQIKVRLNQIDAPEKKQAFGNASKKKLSSLVFQKNVLLKTDGTDKYGRTIAEVFSDGQNVNKEMVRSGYAWAYRKYLKDSQYLQLEKQARAASLGLWSEPNPIYPSEFRHGERPKTVTSSVQPKQASPSGRFVCGGKRFCKQMTSCAEAKFYLNQCGVTRLDRDGDGRPCESIC</sequence>
<evidence type="ECO:0000256" key="3">
    <source>
        <dbReference type="ARBA" id="ARBA00022801"/>
    </source>
</evidence>
<keyword evidence="4" id="KW-0732">Signal</keyword>
<keyword evidence="2" id="KW-0255">Endonuclease</keyword>
<evidence type="ECO:0000256" key="1">
    <source>
        <dbReference type="ARBA" id="ARBA00022722"/>
    </source>
</evidence>
<dbReference type="SUPFAM" id="SSF50199">
    <property type="entry name" value="Staphylococcal nuclease"/>
    <property type="match status" value="1"/>
</dbReference>
<dbReference type="Pfam" id="PF00565">
    <property type="entry name" value="SNase"/>
    <property type="match status" value="1"/>
</dbReference>
<keyword evidence="1" id="KW-0540">Nuclease</keyword>
<organism evidence="6 7">
    <name type="scientific">Neisseria zoodegmatis</name>
    <dbReference type="NCBI Taxonomy" id="326523"/>
    <lineage>
        <taxon>Bacteria</taxon>
        <taxon>Pseudomonadati</taxon>
        <taxon>Pseudomonadota</taxon>
        <taxon>Betaproteobacteria</taxon>
        <taxon>Neisseriales</taxon>
        <taxon>Neisseriaceae</taxon>
        <taxon>Neisseria</taxon>
    </lineage>
</organism>
<dbReference type="InterPro" id="IPR016071">
    <property type="entry name" value="Staphylococal_nuclease_OB-fold"/>
</dbReference>
<feature type="domain" description="TNase-like" evidence="5">
    <location>
        <begin position="19"/>
        <end position="140"/>
    </location>
</feature>
<dbReference type="EC" id="3.1.31.1" evidence="6"/>
<feature type="signal peptide" evidence="4">
    <location>
        <begin position="1"/>
        <end position="18"/>
    </location>
</feature>
<evidence type="ECO:0000313" key="7">
    <source>
        <dbReference type="Proteomes" id="UP000254055"/>
    </source>
</evidence>
<dbReference type="AlphaFoldDB" id="A0A378WFY0"/>